<dbReference type="CDD" id="cd00715">
    <property type="entry name" value="GPATase_N"/>
    <property type="match status" value="1"/>
</dbReference>
<dbReference type="SUPFAM" id="SSF56235">
    <property type="entry name" value="N-terminal nucleophile aminohydrolases (Ntn hydrolases)"/>
    <property type="match status" value="1"/>
</dbReference>
<evidence type="ECO:0000256" key="11">
    <source>
        <dbReference type="PIRSR" id="PIRSR000485-3"/>
    </source>
</evidence>
<comment type="function">
    <text evidence="7">Catalyzes the formation of phosphoribosylamine from phosphoribosylpyrophosphate (PRPP) and glutamine.</text>
</comment>
<dbReference type="Gene3D" id="3.60.20.10">
    <property type="entry name" value="Glutamine Phosphoribosylpyrophosphate, subunit 1, domain 1"/>
    <property type="match status" value="1"/>
</dbReference>
<keyword evidence="7 10" id="KW-0479">Metal-binding</keyword>
<dbReference type="AlphaFoldDB" id="A0A1T4NRI6"/>
<feature type="binding site" evidence="7 11">
    <location>
        <position position="257"/>
    </location>
    <ligand>
        <name>[4Fe-4S] cluster</name>
        <dbReference type="ChEBI" id="CHEBI:49883"/>
    </ligand>
</feature>
<dbReference type="GO" id="GO:0004044">
    <property type="term" value="F:amidophosphoribosyltransferase activity"/>
    <property type="evidence" value="ECO:0007669"/>
    <property type="project" value="UniProtKB-UniRule"/>
</dbReference>
<dbReference type="GO" id="GO:0051539">
    <property type="term" value="F:4 iron, 4 sulfur cluster binding"/>
    <property type="evidence" value="ECO:0007669"/>
    <property type="project" value="UniProtKB-KW"/>
</dbReference>
<name>A0A1T4NRI6_9FIRM</name>
<comment type="cofactor">
    <cofactor evidence="7 11">
        <name>[4Fe-4S] cluster</name>
        <dbReference type="ChEBI" id="CHEBI:49883"/>
    </cofactor>
    <text evidence="7 11">Binds 1 [4Fe-4S] cluster per subunit.</text>
</comment>
<dbReference type="OrthoDB" id="9801213at2"/>
<dbReference type="RefSeq" id="WP_078810333.1">
    <property type="nucleotide sequence ID" value="NZ_FUWM01000015.1"/>
</dbReference>
<keyword evidence="3 7" id="KW-0328">Glycosyltransferase</keyword>
<feature type="binding site" evidence="7 11">
    <location>
        <position position="457"/>
    </location>
    <ligand>
        <name>[4Fe-4S] cluster</name>
        <dbReference type="ChEBI" id="CHEBI:49883"/>
    </ligand>
</feature>
<comment type="cofactor">
    <cofactor evidence="7 10">
        <name>Mg(2+)</name>
        <dbReference type="ChEBI" id="CHEBI:18420"/>
    </cofactor>
    <text evidence="7 10">Binds 1 Mg(2+) ion per subunit.</text>
</comment>
<sequence>MEREYSFQSEGLMDKMEEECGVFGIFSSDKKSNVGHLTYLGLHALQHRGQESAGICVNIDGNFKIHKDMGLVTNVFDEEKLQELNGEAAIGHVRYSTTGSSLLANAQPLLVNCNKGDLAIAHNGNLVNSSEIRFNLENQGSIFHSTLDTEVIAHLVARSFKDDIIEAFTHSLQQIKGAFSLVAMTDDGLIAARDPYGFRPLSIGKSGDSYIVASETCAFDIMDAELIRDVQPGEMVIINKDGIESFHFSEEKPHTFCIFEFIYFARPDSIIGGQNVHLARRAMGRQLAREMEVEADLVIPVPGSGIPAALGFAEESGIPYQKGILRNRYVGRTFIQPTQEIRDLKVRIKLNPIKEIIKDKKVIIIDDSIVRGTTSRQVIRMVKKAGAKEVHMAISSPPVTYPCYYGLDTSRRQELIAAKKSIEEIAGHIGADSLHYLSQEGLLNSINAEDYGYCTSCFDGDYHIKVGTGKFDLE</sequence>
<evidence type="ECO:0000256" key="2">
    <source>
        <dbReference type="ARBA" id="ARBA00010138"/>
    </source>
</evidence>
<dbReference type="InterPro" id="IPR017932">
    <property type="entry name" value="GATase_2_dom"/>
</dbReference>
<evidence type="ECO:0000313" key="14">
    <source>
        <dbReference type="Proteomes" id="UP000190625"/>
    </source>
</evidence>
<evidence type="ECO:0000256" key="10">
    <source>
        <dbReference type="PIRSR" id="PIRSR000485-2"/>
    </source>
</evidence>
<keyword evidence="4 7" id="KW-0808">Transferase</keyword>
<dbReference type="UniPathway" id="UPA00074">
    <property type="reaction ID" value="UER00124"/>
</dbReference>
<feature type="binding site" evidence="7 10">
    <location>
        <position position="366"/>
    </location>
    <ligand>
        <name>Mg(2+)</name>
        <dbReference type="ChEBI" id="CHEBI:18420"/>
    </ligand>
</feature>
<dbReference type="InterPro" id="IPR005854">
    <property type="entry name" value="PurF"/>
</dbReference>
<dbReference type="SUPFAM" id="SSF53271">
    <property type="entry name" value="PRTase-like"/>
    <property type="match status" value="1"/>
</dbReference>
<dbReference type="PROSITE" id="PS51278">
    <property type="entry name" value="GATASE_TYPE_2"/>
    <property type="match status" value="1"/>
</dbReference>
<dbReference type="Pfam" id="PF13537">
    <property type="entry name" value="GATase_7"/>
    <property type="match status" value="1"/>
</dbReference>
<dbReference type="Gene3D" id="3.40.50.2020">
    <property type="match status" value="1"/>
</dbReference>
<keyword evidence="5 7" id="KW-0658">Purine biosynthesis</keyword>
<feature type="binding site" evidence="7 11">
    <location>
        <position position="454"/>
    </location>
    <ligand>
        <name>[4Fe-4S] cluster</name>
        <dbReference type="ChEBI" id="CHEBI:49883"/>
    </ligand>
</feature>
<keyword evidence="6 7" id="KW-0315">Glutamine amidotransferase</keyword>
<dbReference type="PIRSF" id="PIRSF000485">
    <property type="entry name" value="Amd_phspho_trans"/>
    <property type="match status" value="1"/>
</dbReference>
<dbReference type="Proteomes" id="UP000190625">
    <property type="component" value="Unassembled WGS sequence"/>
</dbReference>
<evidence type="ECO:0000256" key="8">
    <source>
        <dbReference type="PIRNR" id="PIRNR000485"/>
    </source>
</evidence>
<dbReference type="STRING" id="142842.SAMN02745118_01888"/>
<accession>A0A1T4NRI6</accession>
<evidence type="ECO:0000256" key="6">
    <source>
        <dbReference type="ARBA" id="ARBA00022962"/>
    </source>
</evidence>
<feature type="domain" description="Glutamine amidotransferase type-2" evidence="12">
    <location>
        <begin position="20"/>
        <end position="241"/>
    </location>
</feature>
<feature type="binding site" evidence="7 10">
    <location>
        <position position="304"/>
    </location>
    <ligand>
        <name>Mg(2+)</name>
        <dbReference type="ChEBI" id="CHEBI:18420"/>
    </ligand>
</feature>
<gene>
    <name evidence="7" type="primary">purF</name>
    <name evidence="13" type="ORF">SAMN02745118_01888</name>
</gene>
<dbReference type="GO" id="GO:0006189">
    <property type="term" value="P:'de novo' IMP biosynthetic process"/>
    <property type="evidence" value="ECO:0007669"/>
    <property type="project" value="UniProtKB-UniRule"/>
</dbReference>
<protein>
    <recommendedName>
        <fullName evidence="7">Amidophosphoribosyltransferase</fullName>
        <shortName evidence="7">ATase</shortName>
        <ecNumber evidence="7">2.4.2.14</ecNumber>
    </recommendedName>
    <alternativeName>
        <fullName evidence="7">Glutamine phosphoribosylpyrophosphate amidotransferase</fullName>
        <shortName evidence="7">GPATase</shortName>
    </alternativeName>
</protein>
<evidence type="ECO:0000256" key="3">
    <source>
        <dbReference type="ARBA" id="ARBA00022676"/>
    </source>
</evidence>
<feature type="binding site" evidence="7 11">
    <location>
        <position position="403"/>
    </location>
    <ligand>
        <name>[4Fe-4S] cluster</name>
        <dbReference type="ChEBI" id="CHEBI:49883"/>
    </ligand>
</feature>
<evidence type="ECO:0000256" key="4">
    <source>
        <dbReference type="ARBA" id="ARBA00022679"/>
    </source>
</evidence>
<dbReference type="InterPro" id="IPR000836">
    <property type="entry name" value="PRTase_dom"/>
</dbReference>
<dbReference type="PANTHER" id="PTHR11907">
    <property type="entry name" value="AMIDOPHOSPHORIBOSYLTRANSFERASE"/>
    <property type="match status" value="1"/>
</dbReference>
<dbReference type="EMBL" id="FUWM01000015">
    <property type="protein sequence ID" value="SJZ81308.1"/>
    <property type="molecule type" value="Genomic_DNA"/>
</dbReference>
<feature type="active site" description="Nucleophile" evidence="7 9">
    <location>
        <position position="20"/>
    </location>
</feature>
<comment type="pathway">
    <text evidence="1 7 8">Purine metabolism; IMP biosynthesis via de novo pathway; N(1)-(5-phospho-D-ribosyl)glycinamide from 5-phospho-alpha-D-ribose 1-diphosphate: step 1/2.</text>
</comment>
<dbReference type="InterPro" id="IPR029057">
    <property type="entry name" value="PRTase-like"/>
</dbReference>
<dbReference type="Pfam" id="PF00156">
    <property type="entry name" value="Pribosyltran"/>
    <property type="match status" value="1"/>
</dbReference>
<evidence type="ECO:0000313" key="13">
    <source>
        <dbReference type="EMBL" id="SJZ81308.1"/>
    </source>
</evidence>
<dbReference type="NCBIfam" id="TIGR01134">
    <property type="entry name" value="purF"/>
    <property type="match status" value="1"/>
</dbReference>
<organism evidence="13 14">
    <name type="scientific">Selenihalanaerobacter shriftii</name>
    <dbReference type="NCBI Taxonomy" id="142842"/>
    <lineage>
        <taxon>Bacteria</taxon>
        <taxon>Bacillati</taxon>
        <taxon>Bacillota</taxon>
        <taxon>Clostridia</taxon>
        <taxon>Halanaerobiales</taxon>
        <taxon>Halobacteroidaceae</taxon>
        <taxon>Selenihalanaerobacter</taxon>
    </lineage>
</organism>
<comment type="catalytic activity">
    <reaction evidence="7 8">
        <text>5-phospho-beta-D-ribosylamine + L-glutamate + diphosphate = 5-phospho-alpha-D-ribose 1-diphosphate + L-glutamine + H2O</text>
        <dbReference type="Rhea" id="RHEA:14905"/>
        <dbReference type="ChEBI" id="CHEBI:15377"/>
        <dbReference type="ChEBI" id="CHEBI:29985"/>
        <dbReference type="ChEBI" id="CHEBI:33019"/>
        <dbReference type="ChEBI" id="CHEBI:58017"/>
        <dbReference type="ChEBI" id="CHEBI:58359"/>
        <dbReference type="ChEBI" id="CHEBI:58681"/>
        <dbReference type="EC" id="2.4.2.14"/>
    </reaction>
</comment>
<evidence type="ECO:0000256" key="5">
    <source>
        <dbReference type="ARBA" id="ARBA00022755"/>
    </source>
</evidence>
<feature type="binding site" evidence="7 10">
    <location>
        <position position="367"/>
    </location>
    <ligand>
        <name>Mg(2+)</name>
        <dbReference type="ChEBI" id="CHEBI:18420"/>
    </ligand>
</feature>
<dbReference type="EC" id="2.4.2.14" evidence="7"/>
<evidence type="ECO:0000256" key="1">
    <source>
        <dbReference type="ARBA" id="ARBA00005209"/>
    </source>
</evidence>
<evidence type="ECO:0000256" key="7">
    <source>
        <dbReference type="HAMAP-Rule" id="MF_01931"/>
    </source>
</evidence>
<dbReference type="InterPro" id="IPR035584">
    <property type="entry name" value="PurF_N"/>
</dbReference>
<reference evidence="14" key="1">
    <citation type="submission" date="2017-02" db="EMBL/GenBank/DDBJ databases">
        <authorList>
            <person name="Varghese N."/>
            <person name="Submissions S."/>
        </authorList>
    </citation>
    <scope>NUCLEOTIDE SEQUENCE [LARGE SCALE GENOMIC DNA]</scope>
    <source>
        <strain evidence="14">ATCC BAA-73</strain>
    </source>
</reference>
<dbReference type="GO" id="GO:0009113">
    <property type="term" value="P:purine nucleobase biosynthetic process"/>
    <property type="evidence" value="ECO:0007669"/>
    <property type="project" value="UniProtKB-UniRule"/>
</dbReference>
<dbReference type="HAMAP" id="MF_01931">
    <property type="entry name" value="PurF"/>
    <property type="match status" value="1"/>
</dbReference>
<keyword evidence="7" id="KW-0004">4Fe-4S</keyword>
<keyword evidence="7 11" id="KW-0408">Iron</keyword>
<comment type="similarity">
    <text evidence="2 7 8">In the C-terminal section; belongs to the purine/pyrimidine phosphoribosyltransferase family.</text>
</comment>
<evidence type="ECO:0000259" key="12">
    <source>
        <dbReference type="PROSITE" id="PS51278"/>
    </source>
</evidence>
<keyword evidence="14" id="KW-1185">Reference proteome</keyword>
<keyword evidence="7 11" id="KW-0411">Iron-sulfur</keyword>
<dbReference type="GO" id="GO:0000287">
    <property type="term" value="F:magnesium ion binding"/>
    <property type="evidence" value="ECO:0007669"/>
    <property type="project" value="UniProtKB-UniRule"/>
</dbReference>
<proteinExistence type="inferred from homology"/>
<dbReference type="CDD" id="cd06223">
    <property type="entry name" value="PRTases_typeI"/>
    <property type="match status" value="1"/>
</dbReference>
<keyword evidence="7 10" id="KW-0460">Magnesium</keyword>
<dbReference type="InterPro" id="IPR029055">
    <property type="entry name" value="Ntn_hydrolases_N"/>
</dbReference>
<evidence type="ECO:0000256" key="9">
    <source>
        <dbReference type="PIRSR" id="PIRSR000485-1"/>
    </source>
</evidence>